<proteinExistence type="predicted"/>
<accession>A0A7W6HXS1</accession>
<keyword evidence="2" id="KW-1185">Reference proteome</keyword>
<name>A0A7W6HXS1_9BACT</name>
<comment type="caution">
    <text evidence="1">The sequence shown here is derived from an EMBL/GenBank/DDBJ whole genome shotgun (WGS) entry which is preliminary data.</text>
</comment>
<organism evidence="1 2">
    <name type="scientific">Butyricimonas faecihominis</name>
    <dbReference type="NCBI Taxonomy" id="1472416"/>
    <lineage>
        <taxon>Bacteria</taxon>
        <taxon>Pseudomonadati</taxon>
        <taxon>Bacteroidota</taxon>
        <taxon>Bacteroidia</taxon>
        <taxon>Bacteroidales</taxon>
        <taxon>Odoribacteraceae</taxon>
        <taxon>Butyricimonas</taxon>
    </lineage>
</organism>
<protein>
    <submittedName>
        <fullName evidence="1">Uncharacterized protein</fullName>
    </submittedName>
</protein>
<gene>
    <name evidence="1" type="ORF">GGR14_002709</name>
</gene>
<evidence type="ECO:0000313" key="1">
    <source>
        <dbReference type="EMBL" id="MBB4026906.1"/>
    </source>
</evidence>
<reference evidence="1 2" key="1">
    <citation type="submission" date="2020-08" db="EMBL/GenBank/DDBJ databases">
        <title>Genomic Encyclopedia of Type Strains, Phase IV (KMG-IV): sequencing the most valuable type-strain genomes for metagenomic binning, comparative biology and taxonomic classification.</title>
        <authorList>
            <person name="Goeker M."/>
        </authorList>
    </citation>
    <scope>NUCLEOTIDE SEQUENCE [LARGE SCALE GENOMIC DNA]</scope>
    <source>
        <strain evidence="1 2">DSM 105721</strain>
    </source>
</reference>
<sequence length="70" mass="8462">MIYFIMFQYSLFFFIKLKPIYNFKGLYSPLTRTTDNINYKKIILIHTQTIALYSLKYTSLKTHLQYLPPT</sequence>
<dbReference type="EMBL" id="JACIES010000007">
    <property type="protein sequence ID" value="MBB4026906.1"/>
    <property type="molecule type" value="Genomic_DNA"/>
</dbReference>
<evidence type="ECO:0000313" key="2">
    <source>
        <dbReference type="Proteomes" id="UP000546007"/>
    </source>
</evidence>
<dbReference type="Proteomes" id="UP000546007">
    <property type="component" value="Unassembled WGS sequence"/>
</dbReference>
<dbReference type="AlphaFoldDB" id="A0A7W6HXS1"/>